<evidence type="ECO:0000256" key="6">
    <source>
        <dbReference type="ARBA" id="ARBA00022989"/>
    </source>
</evidence>
<dbReference type="NCBIfam" id="TIGR00056">
    <property type="entry name" value="MlaE family lipid ABC transporter permease subunit"/>
    <property type="match status" value="1"/>
</dbReference>
<keyword evidence="4" id="KW-0813">Transport</keyword>
<dbReference type="PANTHER" id="PTHR30188:SF4">
    <property type="entry name" value="PROTEIN TRIGALACTOSYLDIACYLGLYCEROL 1, CHLOROPLASTIC"/>
    <property type="match status" value="1"/>
</dbReference>
<keyword evidence="8" id="KW-0997">Cell inner membrane</keyword>
<dbReference type="InterPro" id="IPR030802">
    <property type="entry name" value="Permease_MalE"/>
</dbReference>
<feature type="transmembrane region" description="Helical" evidence="8">
    <location>
        <begin position="240"/>
        <end position="262"/>
    </location>
</feature>
<dbReference type="EMBL" id="QWGB01000007">
    <property type="protein sequence ID" value="RIJ22264.1"/>
    <property type="molecule type" value="Genomic_DNA"/>
</dbReference>
<name>A0A399QVH5_9PROT</name>
<feature type="transmembrane region" description="Helical" evidence="8">
    <location>
        <begin position="58"/>
        <end position="82"/>
    </location>
</feature>
<evidence type="ECO:0000256" key="3">
    <source>
        <dbReference type="ARBA" id="ARBA00007556"/>
    </source>
</evidence>
<dbReference type="GO" id="GO:0005548">
    <property type="term" value="F:phospholipid transporter activity"/>
    <property type="evidence" value="ECO:0007669"/>
    <property type="project" value="TreeGrafter"/>
</dbReference>
<evidence type="ECO:0000256" key="7">
    <source>
        <dbReference type="ARBA" id="ARBA00023136"/>
    </source>
</evidence>
<evidence type="ECO:0000256" key="8">
    <source>
        <dbReference type="RuleBase" id="RU362044"/>
    </source>
</evidence>
<comment type="function">
    <text evidence="1">Could be part of an ABC transporter complex.</text>
</comment>
<comment type="caution">
    <text evidence="9">The sequence shown here is derived from an EMBL/GenBank/DDBJ whole genome shotgun (WGS) entry which is preliminary data.</text>
</comment>
<organism evidence="9 10">
    <name type="scientific">Henriciella barbarensis</name>
    <dbReference type="NCBI Taxonomy" id="86342"/>
    <lineage>
        <taxon>Bacteria</taxon>
        <taxon>Pseudomonadati</taxon>
        <taxon>Pseudomonadota</taxon>
        <taxon>Alphaproteobacteria</taxon>
        <taxon>Hyphomonadales</taxon>
        <taxon>Hyphomonadaceae</taxon>
        <taxon>Henriciella</taxon>
    </lineage>
</organism>
<proteinExistence type="inferred from homology"/>
<protein>
    <submittedName>
        <fullName evidence="9">ABC transporter permease</fullName>
    </submittedName>
</protein>
<evidence type="ECO:0000313" key="10">
    <source>
        <dbReference type="Proteomes" id="UP000265431"/>
    </source>
</evidence>
<evidence type="ECO:0000256" key="4">
    <source>
        <dbReference type="ARBA" id="ARBA00022448"/>
    </source>
</evidence>
<keyword evidence="6 8" id="KW-1133">Transmembrane helix</keyword>
<comment type="similarity">
    <text evidence="3 8">Belongs to the MlaE permease family.</text>
</comment>
<evidence type="ECO:0000256" key="5">
    <source>
        <dbReference type="ARBA" id="ARBA00022692"/>
    </source>
</evidence>
<dbReference type="Proteomes" id="UP000265431">
    <property type="component" value="Unassembled WGS sequence"/>
</dbReference>
<keyword evidence="8" id="KW-1003">Cell membrane</keyword>
<keyword evidence="7 8" id="KW-0472">Membrane</keyword>
<feature type="transmembrane region" description="Helical" evidence="8">
    <location>
        <begin position="158"/>
        <end position="188"/>
    </location>
</feature>
<keyword evidence="5 8" id="KW-0812">Transmembrane</keyword>
<dbReference type="InterPro" id="IPR003453">
    <property type="entry name" value="ABC_MlaE_roteobac"/>
</dbReference>
<dbReference type="RefSeq" id="WP_119380183.1">
    <property type="nucleotide sequence ID" value="NZ_QWGB01000007.1"/>
</dbReference>
<evidence type="ECO:0000313" key="9">
    <source>
        <dbReference type="EMBL" id="RIJ22264.1"/>
    </source>
</evidence>
<evidence type="ECO:0000256" key="1">
    <source>
        <dbReference type="ARBA" id="ARBA00003787"/>
    </source>
</evidence>
<dbReference type="OrthoDB" id="9806241at2"/>
<dbReference type="AlphaFoldDB" id="A0A399QVH5"/>
<sequence length="271" mass="28389">MSDASTTKSGGFPNPLAWIGRGALALFAEIGRLSLFSGRTALSALLPPWNLTQLWKQIIAIGFYSLPVVGLSAVFIGAALALNIYTGGNRFGAEQFVPNIVVLGITRELGATITGLMLAGRVTAGIAAEIGAMKVTEQIDALKTLSANPFRYLYAPRFLAAALTLPILVLIADIIGVMGGWLVSVYALDFDSTTYLRNTIDFLTMEDVIVGLIKAVIFGMVIALMGCYQGSKSSAGATGVGRAATLSMVGAAVLVLAANYILSTFFVQIGI</sequence>
<keyword evidence="10" id="KW-1185">Reference proteome</keyword>
<accession>A0A399QVH5</accession>
<dbReference type="GO" id="GO:0043190">
    <property type="term" value="C:ATP-binding cassette (ABC) transporter complex"/>
    <property type="evidence" value="ECO:0007669"/>
    <property type="project" value="InterPro"/>
</dbReference>
<gene>
    <name evidence="9" type="ORF">D1224_11960</name>
</gene>
<reference evidence="9 10" key="1">
    <citation type="submission" date="2018-08" db="EMBL/GenBank/DDBJ databases">
        <title>Henriciella mobilis sp. nov., isolated from seawater.</title>
        <authorList>
            <person name="Cheng H."/>
            <person name="Wu Y.-H."/>
            <person name="Xu X.-W."/>
            <person name="Guo L.-L."/>
        </authorList>
    </citation>
    <scope>NUCLEOTIDE SEQUENCE [LARGE SCALE GENOMIC DNA]</scope>
    <source>
        <strain evidence="9 10">CCUG66934</strain>
    </source>
</reference>
<evidence type="ECO:0000256" key="2">
    <source>
        <dbReference type="ARBA" id="ARBA00004141"/>
    </source>
</evidence>
<dbReference type="Pfam" id="PF02405">
    <property type="entry name" value="MlaE"/>
    <property type="match status" value="1"/>
</dbReference>
<dbReference type="PANTHER" id="PTHR30188">
    <property type="entry name" value="ABC TRANSPORTER PERMEASE PROTEIN-RELATED"/>
    <property type="match status" value="1"/>
</dbReference>
<comment type="caution">
    <text evidence="8">Lacks conserved residue(s) required for the propagation of feature annotation.</text>
</comment>
<comment type="subcellular location">
    <subcellularLocation>
        <location evidence="8">Cell inner membrane</location>
        <topology evidence="8">Multi-pass membrane protein</topology>
    </subcellularLocation>
    <subcellularLocation>
        <location evidence="2">Membrane</location>
        <topology evidence="2">Multi-pass membrane protein</topology>
    </subcellularLocation>
</comment>
<feature type="transmembrane region" description="Helical" evidence="8">
    <location>
        <begin position="208"/>
        <end position="228"/>
    </location>
</feature>